<evidence type="ECO:0000313" key="3">
    <source>
        <dbReference type="Proteomes" id="UP000540506"/>
    </source>
</evidence>
<feature type="region of interest" description="Disordered" evidence="1">
    <location>
        <begin position="1"/>
        <end position="46"/>
    </location>
</feature>
<dbReference type="RefSeq" id="WP_184933724.1">
    <property type="nucleotide sequence ID" value="NZ_JACHJV010000001.1"/>
</dbReference>
<comment type="caution">
    <text evidence="2">The sequence shown here is derived from an EMBL/GenBank/DDBJ whole genome shotgun (WGS) entry which is preliminary data.</text>
</comment>
<evidence type="ECO:0000313" key="2">
    <source>
        <dbReference type="EMBL" id="MBB4921377.1"/>
    </source>
</evidence>
<name>A0A7W7QX49_KITKI</name>
<reference evidence="2 3" key="1">
    <citation type="submission" date="2020-08" db="EMBL/GenBank/DDBJ databases">
        <title>Sequencing the genomes of 1000 actinobacteria strains.</title>
        <authorList>
            <person name="Klenk H.-P."/>
        </authorList>
    </citation>
    <scope>NUCLEOTIDE SEQUENCE [LARGE SCALE GENOMIC DNA]</scope>
    <source>
        <strain evidence="2 3">DSM 41654</strain>
    </source>
</reference>
<protein>
    <submittedName>
        <fullName evidence="2">Uncharacterized protein</fullName>
    </submittedName>
</protein>
<proteinExistence type="predicted"/>
<evidence type="ECO:0000256" key="1">
    <source>
        <dbReference type="SAM" id="MobiDB-lite"/>
    </source>
</evidence>
<dbReference type="AlphaFoldDB" id="A0A7W7QX49"/>
<dbReference type="Proteomes" id="UP000540506">
    <property type="component" value="Unassembled WGS sequence"/>
</dbReference>
<keyword evidence="3" id="KW-1185">Reference proteome</keyword>
<gene>
    <name evidence="2" type="ORF">FHR34_000370</name>
</gene>
<dbReference type="EMBL" id="JACHJV010000001">
    <property type="protein sequence ID" value="MBB4921377.1"/>
    <property type="molecule type" value="Genomic_DNA"/>
</dbReference>
<accession>A0A7W7QX49</accession>
<organism evidence="2 3">
    <name type="scientific">Kitasatospora kifunensis</name>
    <name type="common">Streptomyces kifunensis</name>
    <dbReference type="NCBI Taxonomy" id="58351"/>
    <lineage>
        <taxon>Bacteria</taxon>
        <taxon>Bacillati</taxon>
        <taxon>Actinomycetota</taxon>
        <taxon>Actinomycetes</taxon>
        <taxon>Kitasatosporales</taxon>
        <taxon>Streptomycetaceae</taxon>
        <taxon>Kitasatospora</taxon>
    </lineage>
</organism>
<sequence>MEREPTNPGEPGVRAEQSTQRAAEEVEATDPFDRGDVESYAVLGED</sequence>